<dbReference type="EMBL" id="KN824034">
    <property type="protein sequence ID" value="KIO15481.1"/>
    <property type="molecule type" value="Genomic_DNA"/>
</dbReference>
<protein>
    <submittedName>
        <fullName evidence="1">Uncharacterized protein</fullName>
    </submittedName>
</protein>
<dbReference type="AlphaFoldDB" id="A0A0C3PZU4"/>
<reference evidence="2" key="2">
    <citation type="submission" date="2015-01" db="EMBL/GenBank/DDBJ databases">
        <title>Evolutionary Origins and Diversification of the Mycorrhizal Mutualists.</title>
        <authorList>
            <consortium name="DOE Joint Genome Institute"/>
            <consortium name="Mycorrhizal Genomics Consortium"/>
            <person name="Kohler A."/>
            <person name="Kuo A."/>
            <person name="Nagy L.G."/>
            <person name="Floudas D."/>
            <person name="Copeland A."/>
            <person name="Barry K.W."/>
            <person name="Cichocki N."/>
            <person name="Veneault-Fourrey C."/>
            <person name="LaButti K."/>
            <person name="Lindquist E.A."/>
            <person name="Lipzen A."/>
            <person name="Lundell T."/>
            <person name="Morin E."/>
            <person name="Murat C."/>
            <person name="Riley R."/>
            <person name="Ohm R."/>
            <person name="Sun H."/>
            <person name="Tunlid A."/>
            <person name="Henrissat B."/>
            <person name="Grigoriev I.V."/>
            <person name="Hibbett D.S."/>
            <person name="Martin F."/>
        </authorList>
    </citation>
    <scope>NUCLEOTIDE SEQUENCE [LARGE SCALE GENOMIC DNA]</scope>
    <source>
        <strain evidence="2">MUT 4182</strain>
    </source>
</reference>
<keyword evidence="2" id="KW-1185">Reference proteome</keyword>
<evidence type="ECO:0000313" key="1">
    <source>
        <dbReference type="EMBL" id="KIO15481.1"/>
    </source>
</evidence>
<gene>
    <name evidence="1" type="ORF">M407DRAFT_34938</name>
</gene>
<dbReference type="HOGENOM" id="CLU_2160254_0_0_1"/>
<organism evidence="1 2">
    <name type="scientific">Tulasnella calospora MUT 4182</name>
    <dbReference type="NCBI Taxonomy" id="1051891"/>
    <lineage>
        <taxon>Eukaryota</taxon>
        <taxon>Fungi</taxon>
        <taxon>Dikarya</taxon>
        <taxon>Basidiomycota</taxon>
        <taxon>Agaricomycotina</taxon>
        <taxon>Agaricomycetes</taxon>
        <taxon>Cantharellales</taxon>
        <taxon>Tulasnellaceae</taxon>
        <taxon>Tulasnella</taxon>
    </lineage>
</organism>
<dbReference type="Proteomes" id="UP000054248">
    <property type="component" value="Unassembled WGS sequence"/>
</dbReference>
<name>A0A0C3PZU4_9AGAM</name>
<evidence type="ECO:0000313" key="2">
    <source>
        <dbReference type="Proteomes" id="UP000054248"/>
    </source>
</evidence>
<sequence length="111" mass="12401">MNLRLSKTTMKIKSPDIPLLLKPLASPRRWKFPNSSIIPSHELLPYDMGRSAFDAPRHGLQYGNSFNNTATGDCTPSTPTPGVYSHKANAHEYGLRKEKVHQATTLLPRFA</sequence>
<accession>A0A0C3PZU4</accession>
<proteinExistence type="predicted"/>
<reference evidence="1 2" key="1">
    <citation type="submission" date="2014-04" db="EMBL/GenBank/DDBJ databases">
        <authorList>
            <consortium name="DOE Joint Genome Institute"/>
            <person name="Kuo A."/>
            <person name="Girlanda M."/>
            <person name="Perotto S."/>
            <person name="Kohler A."/>
            <person name="Nagy L.G."/>
            <person name="Floudas D."/>
            <person name="Copeland A."/>
            <person name="Barry K.W."/>
            <person name="Cichocki N."/>
            <person name="Veneault-Fourrey C."/>
            <person name="LaButti K."/>
            <person name="Lindquist E.A."/>
            <person name="Lipzen A."/>
            <person name="Lundell T."/>
            <person name="Morin E."/>
            <person name="Murat C."/>
            <person name="Sun H."/>
            <person name="Tunlid A."/>
            <person name="Henrissat B."/>
            <person name="Grigoriev I.V."/>
            <person name="Hibbett D.S."/>
            <person name="Martin F."/>
            <person name="Nordberg H.P."/>
            <person name="Cantor M.N."/>
            <person name="Hua S.X."/>
        </authorList>
    </citation>
    <scope>NUCLEOTIDE SEQUENCE [LARGE SCALE GENOMIC DNA]</scope>
    <source>
        <strain evidence="1 2">MUT 4182</strain>
    </source>
</reference>